<organism evidence="3 4">
    <name type="scientific">Talaromyces amestolkiae</name>
    <dbReference type="NCBI Taxonomy" id="1196081"/>
    <lineage>
        <taxon>Eukaryota</taxon>
        <taxon>Fungi</taxon>
        <taxon>Dikarya</taxon>
        <taxon>Ascomycota</taxon>
        <taxon>Pezizomycotina</taxon>
        <taxon>Eurotiomycetes</taxon>
        <taxon>Eurotiomycetidae</taxon>
        <taxon>Eurotiales</taxon>
        <taxon>Trichocomaceae</taxon>
        <taxon>Talaromyces</taxon>
        <taxon>Talaromyces sect. Talaromyces</taxon>
    </lineage>
</organism>
<dbReference type="STRING" id="1196081.A0A364LA32"/>
<dbReference type="EMBL" id="MIKG01000020">
    <property type="protein sequence ID" value="RAO72658.1"/>
    <property type="molecule type" value="Genomic_DNA"/>
</dbReference>
<dbReference type="AlphaFoldDB" id="A0A364LA32"/>
<comment type="similarity">
    <text evidence="1">Belongs to the beta-lactamase family.</text>
</comment>
<evidence type="ECO:0000256" key="1">
    <source>
        <dbReference type="ARBA" id="ARBA00038473"/>
    </source>
</evidence>
<dbReference type="GeneID" id="63797884"/>
<dbReference type="RefSeq" id="XP_040737172.1">
    <property type="nucleotide sequence ID" value="XM_040881501.1"/>
</dbReference>
<keyword evidence="4" id="KW-1185">Reference proteome</keyword>
<gene>
    <name evidence="3" type="ORF">BHQ10_008670</name>
</gene>
<protein>
    <recommendedName>
        <fullName evidence="2">Beta-lactamase-related domain-containing protein</fullName>
    </recommendedName>
</protein>
<reference evidence="3 4" key="1">
    <citation type="journal article" date="2017" name="Biotechnol. Biofuels">
        <title>Differential beta-glucosidase expression as a function of carbon source availability in Talaromyces amestolkiae: a genomic and proteomic approach.</title>
        <authorList>
            <person name="de Eugenio L.I."/>
            <person name="Mendez-Liter J.A."/>
            <person name="Nieto-Dominguez M."/>
            <person name="Alonso L."/>
            <person name="Gil-Munoz J."/>
            <person name="Barriuso J."/>
            <person name="Prieto A."/>
            <person name="Martinez M.J."/>
        </authorList>
    </citation>
    <scope>NUCLEOTIDE SEQUENCE [LARGE SCALE GENOMIC DNA]</scope>
    <source>
        <strain evidence="3 4">CIB</strain>
    </source>
</reference>
<sequence length="336" mass="36569">MNASSGVTQVDENTVFRIGSAPKLWTVYTLLASAREVSLHDPVTKWVPELHASTATGADDAVNFVRWKDSQLCAKTIPRPVARQRLVLELNSNGINPLAPTSYTPIYPNAAIQILFYALEAITNKTYDALLEEYLFEPLGLNEGYYSVPADNVGIIPGNASTSLWGGLSAEDETPAGGLYASITPLLSPETTRRWLKSMTHTAFLPYSVGVSWEIFSFENSDGRIVYVYSKSGDLGAYSSMTALLPDYHVGITFLAAGEGTTALVATLTDIVASSLIPALELAARKIADKVYMGTYSAQDNTTKTIPSLVITIDDGAGLKLEQWSKIRWICVKWTR</sequence>
<dbReference type="OrthoDB" id="10250282at2759"/>
<dbReference type="PANTHER" id="PTHR22935">
    <property type="entry name" value="PENICILLIN-BINDING PROTEIN"/>
    <property type="match status" value="1"/>
</dbReference>
<dbReference type="SUPFAM" id="SSF56601">
    <property type="entry name" value="beta-lactamase/transpeptidase-like"/>
    <property type="match status" value="1"/>
</dbReference>
<dbReference type="InterPro" id="IPR051478">
    <property type="entry name" value="Beta-lactamase-like_AB/R"/>
</dbReference>
<accession>A0A364LA32</accession>
<comment type="caution">
    <text evidence="3">The sequence shown here is derived from an EMBL/GenBank/DDBJ whole genome shotgun (WGS) entry which is preliminary data.</text>
</comment>
<feature type="domain" description="Beta-lactamase-related" evidence="2">
    <location>
        <begin position="106"/>
        <end position="267"/>
    </location>
</feature>
<proteinExistence type="inferred from homology"/>
<evidence type="ECO:0000259" key="2">
    <source>
        <dbReference type="Pfam" id="PF00144"/>
    </source>
</evidence>
<dbReference type="Gene3D" id="3.40.710.10">
    <property type="entry name" value="DD-peptidase/beta-lactamase superfamily"/>
    <property type="match status" value="2"/>
</dbReference>
<name>A0A364LA32_TALAM</name>
<dbReference type="Pfam" id="PF00144">
    <property type="entry name" value="Beta-lactamase"/>
    <property type="match status" value="1"/>
</dbReference>
<dbReference type="PANTHER" id="PTHR22935:SF95">
    <property type="entry name" value="BETA-LACTAMASE-LIKE 1-RELATED"/>
    <property type="match status" value="1"/>
</dbReference>
<dbReference type="Proteomes" id="UP000249363">
    <property type="component" value="Unassembled WGS sequence"/>
</dbReference>
<evidence type="ECO:0000313" key="4">
    <source>
        <dbReference type="Proteomes" id="UP000249363"/>
    </source>
</evidence>
<dbReference type="InterPro" id="IPR001466">
    <property type="entry name" value="Beta-lactam-related"/>
</dbReference>
<dbReference type="InterPro" id="IPR012338">
    <property type="entry name" value="Beta-lactam/transpept-like"/>
</dbReference>
<evidence type="ECO:0000313" key="3">
    <source>
        <dbReference type="EMBL" id="RAO72658.1"/>
    </source>
</evidence>